<feature type="region of interest" description="Disordered" evidence="1">
    <location>
        <begin position="309"/>
        <end position="329"/>
    </location>
</feature>
<feature type="compositionally biased region" description="Basic and acidic residues" evidence="1">
    <location>
        <begin position="203"/>
        <end position="212"/>
    </location>
</feature>
<sequence>TEAVYKQPEYAPGYFTGYTQAYGEQPGDNGSSGFRPPMPIPGPLLSTWEPLYTSQQPPYNTYPTTPSPSDQPPAKRPCLRDDAYLPVCTRDPPLVPQPLIDQQSLGDSDPSEFTPFVGDTPAVPQPWMDQLDWANADPWSVAPYSSLPASELWSIEDLGVSAFTPTWHFTAPAGELYPLEGQDVPAHTTDFGAPDQSIDAESTMERNNKSTDDGAPAHTPPDLPRKRKGTIKNLLLQERAGDGSQKVNGVWRTPDLKISVPSGELRNAIEVELSLMPKSERPKSYIMLNEMGYLNGSHLKPGTLPDEYRPPIDRNDRINPDKLPIELAA</sequence>
<feature type="compositionally biased region" description="Low complexity" evidence="1">
    <location>
        <begin position="52"/>
        <end position="64"/>
    </location>
</feature>
<feature type="region of interest" description="Disordered" evidence="1">
    <location>
        <begin position="17"/>
        <end position="79"/>
    </location>
</feature>
<dbReference type="AlphaFoldDB" id="A0A9W8AWW2"/>
<gene>
    <name evidence="2" type="ORF">H4R34_005512</name>
</gene>
<dbReference type="EMBL" id="JANBQB010001144">
    <property type="protein sequence ID" value="KAJ1972132.1"/>
    <property type="molecule type" value="Genomic_DNA"/>
</dbReference>
<accession>A0A9W8AWW2</accession>
<protein>
    <submittedName>
        <fullName evidence="2">Uncharacterized protein</fullName>
    </submittedName>
</protein>
<dbReference type="Proteomes" id="UP001151582">
    <property type="component" value="Unassembled WGS sequence"/>
</dbReference>
<evidence type="ECO:0000313" key="3">
    <source>
        <dbReference type="Proteomes" id="UP001151582"/>
    </source>
</evidence>
<comment type="caution">
    <text evidence="2">The sequence shown here is derived from an EMBL/GenBank/DDBJ whole genome shotgun (WGS) entry which is preliminary data.</text>
</comment>
<feature type="region of interest" description="Disordered" evidence="1">
    <location>
        <begin position="201"/>
        <end position="228"/>
    </location>
</feature>
<name>A0A9W8AWW2_9FUNG</name>
<feature type="non-terminal residue" evidence="2">
    <location>
        <position position="329"/>
    </location>
</feature>
<evidence type="ECO:0000313" key="2">
    <source>
        <dbReference type="EMBL" id="KAJ1972132.1"/>
    </source>
</evidence>
<keyword evidence="3" id="KW-1185">Reference proteome</keyword>
<reference evidence="2" key="1">
    <citation type="submission" date="2022-07" db="EMBL/GenBank/DDBJ databases">
        <title>Phylogenomic reconstructions and comparative analyses of Kickxellomycotina fungi.</title>
        <authorList>
            <person name="Reynolds N.K."/>
            <person name="Stajich J.E."/>
            <person name="Barry K."/>
            <person name="Grigoriev I.V."/>
            <person name="Crous P."/>
            <person name="Smith M.E."/>
        </authorList>
    </citation>
    <scope>NUCLEOTIDE SEQUENCE</scope>
    <source>
        <strain evidence="2">RSA 567</strain>
    </source>
</reference>
<feature type="non-terminal residue" evidence="2">
    <location>
        <position position="1"/>
    </location>
</feature>
<organism evidence="2 3">
    <name type="scientific">Dimargaris verticillata</name>
    <dbReference type="NCBI Taxonomy" id="2761393"/>
    <lineage>
        <taxon>Eukaryota</taxon>
        <taxon>Fungi</taxon>
        <taxon>Fungi incertae sedis</taxon>
        <taxon>Zoopagomycota</taxon>
        <taxon>Kickxellomycotina</taxon>
        <taxon>Dimargaritomycetes</taxon>
        <taxon>Dimargaritales</taxon>
        <taxon>Dimargaritaceae</taxon>
        <taxon>Dimargaris</taxon>
    </lineage>
</organism>
<evidence type="ECO:0000256" key="1">
    <source>
        <dbReference type="SAM" id="MobiDB-lite"/>
    </source>
</evidence>
<proteinExistence type="predicted"/>
<feature type="compositionally biased region" description="Pro residues" evidence="1">
    <location>
        <begin position="65"/>
        <end position="75"/>
    </location>
</feature>